<protein>
    <submittedName>
        <fullName evidence="2">Uncharacterized protein</fullName>
    </submittedName>
</protein>
<keyword evidence="3" id="KW-1185">Reference proteome</keyword>
<feature type="transmembrane region" description="Helical" evidence="1">
    <location>
        <begin position="9"/>
        <end position="29"/>
    </location>
</feature>
<name>A0ABP5DNP9_9MICO</name>
<proteinExistence type="predicted"/>
<comment type="caution">
    <text evidence="2">The sequence shown here is derived from an EMBL/GenBank/DDBJ whole genome shotgun (WGS) entry which is preliminary data.</text>
</comment>
<organism evidence="2 3">
    <name type="scientific">Terrabacter lapilli</name>
    <dbReference type="NCBI Taxonomy" id="436231"/>
    <lineage>
        <taxon>Bacteria</taxon>
        <taxon>Bacillati</taxon>
        <taxon>Actinomycetota</taxon>
        <taxon>Actinomycetes</taxon>
        <taxon>Micrococcales</taxon>
        <taxon>Intrasporangiaceae</taxon>
        <taxon>Terrabacter</taxon>
    </lineage>
</organism>
<evidence type="ECO:0000256" key="1">
    <source>
        <dbReference type="SAM" id="Phobius"/>
    </source>
</evidence>
<dbReference type="RefSeq" id="WP_344062383.1">
    <property type="nucleotide sequence ID" value="NZ_BAAAPU010000007.1"/>
</dbReference>
<keyword evidence="1" id="KW-0472">Membrane</keyword>
<evidence type="ECO:0000313" key="3">
    <source>
        <dbReference type="Proteomes" id="UP001500013"/>
    </source>
</evidence>
<keyword evidence="1" id="KW-1133">Transmembrane helix</keyword>
<feature type="transmembrane region" description="Helical" evidence="1">
    <location>
        <begin position="35"/>
        <end position="58"/>
    </location>
</feature>
<evidence type="ECO:0000313" key="2">
    <source>
        <dbReference type="EMBL" id="GAA1981672.1"/>
    </source>
</evidence>
<keyword evidence="1" id="KW-0812">Transmembrane</keyword>
<dbReference type="Proteomes" id="UP001500013">
    <property type="component" value="Unassembled WGS sequence"/>
</dbReference>
<dbReference type="EMBL" id="BAAAPU010000007">
    <property type="protein sequence ID" value="GAA1981672.1"/>
    <property type="molecule type" value="Genomic_DNA"/>
</dbReference>
<gene>
    <name evidence="2" type="ORF">GCM10009817_23660</name>
</gene>
<accession>A0ABP5DNP9</accession>
<sequence length="77" mass="8105">MGSAHRRRTVVVTSLMAYAVLLALGPRVLGGWAGAVILVASYAVGFACLLLVVAPWAVRGRGRRSRKNAPHGGLPRV</sequence>
<reference evidence="3" key="1">
    <citation type="journal article" date="2019" name="Int. J. Syst. Evol. Microbiol.">
        <title>The Global Catalogue of Microorganisms (GCM) 10K type strain sequencing project: providing services to taxonomists for standard genome sequencing and annotation.</title>
        <authorList>
            <consortium name="The Broad Institute Genomics Platform"/>
            <consortium name="The Broad Institute Genome Sequencing Center for Infectious Disease"/>
            <person name="Wu L."/>
            <person name="Ma J."/>
        </authorList>
    </citation>
    <scope>NUCLEOTIDE SEQUENCE [LARGE SCALE GENOMIC DNA]</scope>
    <source>
        <strain evidence="3">JCM 15628</strain>
    </source>
</reference>